<dbReference type="InterPro" id="IPR027417">
    <property type="entry name" value="P-loop_NTPase"/>
</dbReference>
<proteinExistence type="inferred from homology"/>
<dbReference type="GO" id="GO:0008146">
    <property type="term" value="F:sulfotransferase activity"/>
    <property type="evidence" value="ECO:0007669"/>
    <property type="project" value="InterPro"/>
</dbReference>
<dbReference type="Pfam" id="PF00685">
    <property type="entry name" value="Sulfotransfer_1"/>
    <property type="match status" value="1"/>
</dbReference>
<protein>
    <submittedName>
        <fullName evidence="5">Sulfotransferase family cytosolic 1B member 1</fullName>
    </submittedName>
</protein>
<evidence type="ECO:0000256" key="1">
    <source>
        <dbReference type="ARBA" id="ARBA00005771"/>
    </source>
</evidence>
<dbReference type="AlphaFoldDB" id="A0A6J8ERX7"/>
<organism evidence="5 6">
    <name type="scientific">Mytilus coruscus</name>
    <name type="common">Sea mussel</name>
    <dbReference type="NCBI Taxonomy" id="42192"/>
    <lineage>
        <taxon>Eukaryota</taxon>
        <taxon>Metazoa</taxon>
        <taxon>Spiralia</taxon>
        <taxon>Lophotrochozoa</taxon>
        <taxon>Mollusca</taxon>
        <taxon>Bivalvia</taxon>
        <taxon>Autobranchia</taxon>
        <taxon>Pteriomorphia</taxon>
        <taxon>Mytilida</taxon>
        <taxon>Mytiloidea</taxon>
        <taxon>Mytilidae</taxon>
        <taxon>Mytilinae</taxon>
        <taxon>Mytilus</taxon>
    </lineage>
</organism>
<keyword evidence="3" id="KW-0812">Transmembrane</keyword>
<feature type="domain" description="Sulfotransferase" evidence="4">
    <location>
        <begin position="154"/>
        <end position="398"/>
    </location>
</feature>
<keyword evidence="6" id="KW-1185">Reference proteome</keyword>
<accession>A0A6J8ERX7</accession>
<feature type="transmembrane region" description="Helical" evidence="3">
    <location>
        <begin position="83"/>
        <end position="104"/>
    </location>
</feature>
<dbReference type="EMBL" id="CACVKT020009531">
    <property type="protein sequence ID" value="CAC5422235.1"/>
    <property type="molecule type" value="Genomic_DNA"/>
</dbReference>
<keyword evidence="3" id="KW-0472">Membrane</keyword>
<evidence type="ECO:0000256" key="2">
    <source>
        <dbReference type="ARBA" id="ARBA00022679"/>
    </source>
</evidence>
<dbReference type="InterPro" id="IPR000863">
    <property type="entry name" value="Sulfotransferase_dom"/>
</dbReference>
<evidence type="ECO:0000256" key="3">
    <source>
        <dbReference type="SAM" id="Phobius"/>
    </source>
</evidence>
<dbReference type="SUPFAM" id="SSF52540">
    <property type="entry name" value="P-loop containing nucleoside triphosphate hydrolases"/>
    <property type="match status" value="1"/>
</dbReference>
<keyword evidence="2 5" id="KW-0808">Transferase</keyword>
<evidence type="ECO:0000313" key="6">
    <source>
        <dbReference type="Proteomes" id="UP000507470"/>
    </source>
</evidence>
<gene>
    <name evidence="5" type="ORF">MCOR_54297</name>
</gene>
<dbReference type="OrthoDB" id="205623at2759"/>
<evidence type="ECO:0000259" key="4">
    <source>
        <dbReference type="Pfam" id="PF00685"/>
    </source>
</evidence>
<dbReference type="Gene3D" id="3.40.50.300">
    <property type="entry name" value="P-loop containing nucleotide triphosphate hydrolases"/>
    <property type="match status" value="1"/>
</dbReference>
<comment type="similarity">
    <text evidence="1">Belongs to the sulfotransferase 1 family.</text>
</comment>
<sequence>MFRISLKNLLSVAKSQSPLHLSSVRLINSCRSCIYPNILCVNLSARSNGHKQNAKCYLIPFQPSRCLNKKVSQNKLDQGSKKYLWYLVISTFIVGACMLSTVGYSKVRRRLKGIENVTDENTRKMKHFFRYKGVVLPQFTENIVHKFENFEVRPDDVWVVSFPRSGTTWTQEIVYLINSNMDIEKAKTVAIDDRFPYLEYLTPGLDAIANLPSPRLIKTHLPLKLLPKDINKAKVIYVARNPKDTAVSYYHFCKLLKTFSGEFDFFLKLFVNHKVGYAPWWQHVLDFWNIKDDPNVLFITYEDMCEDMEGNIRKIAEFLGKNLSDKDVKYIEHHCSFDNMKNNTQVNYEWMRHLGIWDNKDKDNSHIRRGKIGEWRLYFNKETNYQINRMVAHKLNASGLTFKYDKDGAEANDQGDVSEKQTAKDST</sequence>
<reference evidence="5 6" key="1">
    <citation type="submission" date="2020-06" db="EMBL/GenBank/DDBJ databases">
        <authorList>
            <person name="Li R."/>
            <person name="Bekaert M."/>
        </authorList>
    </citation>
    <scope>NUCLEOTIDE SEQUENCE [LARGE SCALE GENOMIC DNA]</scope>
    <source>
        <strain evidence="6">wild</strain>
    </source>
</reference>
<name>A0A6J8ERX7_MYTCO</name>
<evidence type="ECO:0000313" key="5">
    <source>
        <dbReference type="EMBL" id="CAC5422235.1"/>
    </source>
</evidence>
<dbReference type="Proteomes" id="UP000507470">
    <property type="component" value="Unassembled WGS sequence"/>
</dbReference>
<dbReference type="PANTHER" id="PTHR11783">
    <property type="entry name" value="SULFOTRANSFERASE SULT"/>
    <property type="match status" value="1"/>
</dbReference>
<keyword evidence="3" id="KW-1133">Transmembrane helix</keyword>